<dbReference type="Proteomes" id="UP001204142">
    <property type="component" value="Unassembled WGS sequence"/>
</dbReference>
<keyword evidence="6 12" id="KW-0698">rRNA processing</keyword>
<dbReference type="SUPFAM" id="SSF75217">
    <property type="entry name" value="alpha/beta knot"/>
    <property type="match status" value="1"/>
</dbReference>
<dbReference type="EC" id="2.1.1.193" evidence="3 12"/>
<dbReference type="GO" id="GO:0032259">
    <property type="term" value="P:methylation"/>
    <property type="evidence" value="ECO:0007669"/>
    <property type="project" value="UniProtKB-KW"/>
</dbReference>
<dbReference type="EMBL" id="JANIGO010000003">
    <property type="protein sequence ID" value="MCQ8896817.1"/>
    <property type="molecule type" value="Genomic_DNA"/>
</dbReference>
<evidence type="ECO:0000256" key="9">
    <source>
        <dbReference type="ARBA" id="ARBA00022691"/>
    </source>
</evidence>
<keyword evidence="9 12" id="KW-0949">S-adenosyl-L-methionine</keyword>
<evidence type="ECO:0000256" key="10">
    <source>
        <dbReference type="ARBA" id="ARBA00025699"/>
    </source>
</evidence>
<gene>
    <name evidence="15" type="ORF">NQT62_10285</name>
</gene>
<dbReference type="CDD" id="cd18084">
    <property type="entry name" value="RsmE-like"/>
    <property type="match status" value="1"/>
</dbReference>
<evidence type="ECO:0000256" key="2">
    <source>
        <dbReference type="ARBA" id="ARBA00005528"/>
    </source>
</evidence>
<dbReference type="Gene3D" id="2.40.240.20">
    <property type="entry name" value="Hypothetical PUA domain-like, domain 1"/>
    <property type="match status" value="1"/>
</dbReference>
<sequence>MTEPNTVLSDHRHTAATRRVPRFYLPQAKAQGQVLPLEDDLLHYASRVLRLREGEALRAWNGAGIEFDATVHYLSKKLGEVRLNSTAQACTSTELTRAVYVLQGLPEGDKMDWVIEKCTELGAQGFFPVQAQRSVVKLNDERAEKRRLHWDRVALAAGLQSERACLPVVAPVAGLETQLQAVRQQLPNAQVMLFTPQADTNLRGWLNDTAAQGDSPLVIAVGPEGGWTPDEIETAIQSGAQCLRFSNRVLRTETFGMACLSQLVGLLNLDSFSQ</sequence>
<dbReference type="Pfam" id="PF04452">
    <property type="entry name" value="Methyltrans_RNA"/>
    <property type="match status" value="1"/>
</dbReference>
<evidence type="ECO:0000256" key="11">
    <source>
        <dbReference type="ARBA" id="ARBA00047944"/>
    </source>
</evidence>
<dbReference type="Gene3D" id="3.40.1280.10">
    <property type="match status" value="1"/>
</dbReference>
<keyword evidence="7 12" id="KW-0489">Methyltransferase</keyword>
<feature type="domain" description="Ribosomal RNA small subunit methyltransferase E PUA-like" evidence="14">
    <location>
        <begin position="37"/>
        <end position="82"/>
    </location>
</feature>
<evidence type="ECO:0000259" key="13">
    <source>
        <dbReference type="Pfam" id="PF04452"/>
    </source>
</evidence>
<dbReference type="PIRSF" id="PIRSF015601">
    <property type="entry name" value="MTase_slr0722"/>
    <property type="match status" value="1"/>
</dbReference>
<keyword evidence="8 12" id="KW-0808">Transferase</keyword>
<comment type="similarity">
    <text evidence="2 12">Belongs to the RNA methyltransferase RsmE family.</text>
</comment>
<proteinExistence type="inferred from homology"/>
<evidence type="ECO:0000256" key="7">
    <source>
        <dbReference type="ARBA" id="ARBA00022603"/>
    </source>
</evidence>
<keyword evidence="16" id="KW-1185">Reference proteome</keyword>
<evidence type="ECO:0000256" key="12">
    <source>
        <dbReference type="PIRNR" id="PIRNR015601"/>
    </source>
</evidence>
<evidence type="ECO:0000256" key="5">
    <source>
        <dbReference type="ARBA" id="ARBA00022490"/>
    </source>
</evidence>
<dbReference type="InterPro" id="IPR046887">
    <property type="entry name" value="RsmE_PUA-like"/>
</dbReference>
<evidence type="ECO:0000259" key="14">
    <source>
        <dbReference type="Pfam" id="PF20260"/>
    </source>
</evidence>
<organism evidence="15 16">
    <name type="scientific">Limnobacter humi</name>
    <dbReference type="NCBI Taxonomy" id="1778671"/>
    <lineage>
        <taxon>Bacteria</taxon>
        <taxon>Pseudomonadati</taxon>
        <taxon>Pseudomonadota</taxon>
        <taxon>Betaproteobacteria</taxon>
        <taxon>Burkholderiales</taxon>
        <taxon>Burkholderiaceae</taxon>
        <taxon>Limnobacter</taxon>
    </lineage>
</organism>
<dbReference type="NCBIfam" id="TIGR00046">
    <property type="entry name" value="RsmE family RNA methyltransferase"/>
    <property type="match status" value="1"/>
</dbReference>
<dbReference type="InterPro" id="IPR029028">
    <property type="entry name" value="Alpha/beta_knot_MTases"/>
</dbReference>
<evidence type="ECO:0000256" key="3">
    <source>
        <dbReference type="ARBA" id="ARBA00012328"/>
    </source>
</evidence>
<evidence type="ECO:0000256" key="8">
    <source>
        <dbReference type="ARBA" id="ARBA00022679"/>
    </source>
</evidence>
<name>A0ABT1WH22_9BURK</name>
<dbReference type="GO" id="GO:0008168">
    <property type="term" value="F:methyltransferase activity"/>
    <property type="evidence" value="ECO:0007669"/>
    <property type="project" value="UniProtKB-KW"/>
</dbReference>
<dbReference type="InterPro" id="IPR015947">
    <property type="entry name" value="PUA-like_sf"/>
</dbReference>
<comment type="catalytic activity">
    <reaction evidence="11 12">
        <text>uridine(1498) in 16S rRNA + S-adenosyl-L-methionine = N(3)-methyluridine(1498) in 16S rRNA + S-adenosyl-L-homocysteine + H(+)</text>
        <dbReference type="Rhea" id="RHEA:42920"/>
        <dbReference type="Rhea" id="RHEA-COMP:10283"/>
        <dbReference type="Rhea" id="RHEA-COMP:10284"/>
        <dbReference type="ChEBI" id="CHEBI:15378"/>
        <dbReference type="ChEBI" id="CHEBI:57856"/>
        <dbReference type="ChEBI" id="CHEBI:59789"/>
        <dbReference type="ChEBI" id="CHEBI:65315"/>
        <dbReference type="ChEBI" id="CHEBI:74502"/>
        <dbReference type="EC" id="2.1.1.193"/>
    </reaction>
</comment>
<feature type="domain" description="Ribosomal RNA small subunit methyltransferase E methyltransferase" evidence="13">
    <location>
        <begin position="95"/>
        <end position="263"/>
    </location>
</feature>
<accession>A0ABT1WH22</accession>
<evidence type="ECO:0000313" key="15">
    <source>
        <dbReference type="EMBL" id="MCQ8896817.1"/>
    </source>
</evidence>
<protein>
    <recommendedName>
        <fullName evidence="4 12">Ribosomal RNA small subunit methyltransferase E</fullName>
        <ecNumber evidence="3 12">2.1.1.193</ecNumber>
    </recommendedName>
</protein>
<reference evidence="15 16" key="1">
    <citation type="submission" date="2022-07" db="EMBL/GenBank/DDBJ databases">
        <authorList>
            <person name="Xamxidin M."/>
            <person name="Wu M."/>
        </authorList>
    </citation>
    <scope>NUCLEOTIDE SEQUENCE [LARGE SCALE GENOMIC DNA]</scope>
    <source>
        <strain evidence="15 16">NBRC 111650</strain>
    </source>
</reference>
<dbReference type="PANTHER" id="PTHR30027:SF3">
    <property type="entry name" value="16S RRNA (URACIL(1498)-N(3))-METHYLTRANSFERASE"/>
    <property type="match status" value="1"/>
</dbReference>
<evidence type="ECO:0000256" key="4">
    <source>
        <dbReference type="ARBA" id="ARBA00013673"/>
    </source>
</evidence>
<evidence type="ECO:0000256" key="6">
    <source>
        <dbReference type="ARBA" id="ARBA00022552"/>
    </source>
</evidence>
<dbReference type="NCBIfam" id="NF008692">
    <property type="entry name" value="PRK11713.1-5"/>
    <property type="match status" value="1"/>
</dbReference>
<dbReference type="InterPro" id="IPR006700">
    <property type="entry name" value="RsmE"/>
</dbReference>
<dbReference type="InterPro" id="IPR029026">
    <property type="entry name" value="tRNA_m1G_MTases_N"/>
</dbReference>
<dbReference type="PANTHER" id="PTHR30027">
    <property type="entry name" value="RIBOSOMAL RNA SMALL SUBUNIT METHYLTRANSFERASE E"/>
    <property type="match status" value="1"/>
</dbReference>
<dbReference type="Pfam" id="PF20260">
    <property type="entry name" value="PUA_4"/>
    <property type="match status" value="1"/>
</dbReference>
<comment type="caution">
    <text evidence="15">The sequence shown here is derived from an EMBL/GenBank/DDBJ whole genome shotgun (WGS) entry which is preliminary data.</text>
</comment>
<dbReference type="SUPFAM" id="SSF88697">
    <property type="entry name" value="PUA domain-like"/>
    <property type="match status" value="1"/>
</dbReference>
<evidence type="ECO:0000256" key="1">
    <source>
        <dbReference type="ARBA" id="ARBA00004496"/>
    </source>
</evidence>
<comment type="function">
    <text evidence="10 12">Specifically methylates the N3 position of the uracil ring of uridine 1498 (m3U1498) in 16S rRNA. Acts on the fully assembled 30S ribosomal subunit.</text>
</comment>
<dbReference type="InterPro" id="IPR046886">
    <property type="entry name" value="RsmE_MTase_dom"/>
</dbReference>
<dbReference type="RefSeq" id="WP_256764609.1">
    <property type="nucleotide sequence ID" value="NZ_JANIGO010000003.1"/>
</dbReference>
<evidence type="ECO:0000313" key="16">
    <source>
        <dbReference type="Proteomes" id="UP001204142"/>
    </source>
</evidence>
<comment type="subcellular location">
    <subcellularLocation>
        <location evidence="1 12">Cytoplasm</location>
    </subcellularLocation>
</comment>
<keyword evidence="5 12" id="KW-0963">Cytoplasm</keyword>